<comment type="caution">
    <text evidence="4">The sequence shown here is derived from an EMBL/GenBank/DDBJ whole genome shotgun (WGS) entry which is preliminary data.</text>
</comment>
<keyword evidence="3" id="KW-0819">tRNA processing</keyword>
<dbReference type="AlphaFoldDB" id="A0AAV2YTU4"/>
<gene>
    <name evidence="4" type="ORF">N0F65_005264</name>
</gene>
<name>A0AAV2YTU4_9STRA</name>
<dbReference type="Gene3D" id="3.20.20.140">
    <property type="entry name" value="Metal-dependent hydrolases"/>
    <property type="match status" value="1"/>
</dbReference>
<dbReference type="Pfam" id="PF01876">
    <property type="entry name" value="RNase_P_p30"/>
    <property type="match status" value="1"/>
</dbReference>
<evidence type="ECO:0000256" key="2">
    <source>
        <dbReference type="ARBA" id="ARBA00007331"/>
    </source>
</evidence>
<comment type="subcellular location">
    <subcellularLocation>
        <location evidence="1">Nucleus</location>
    </subcellularLocation>
</comment>
<evidence type="ECO:0000256" key="3">
    <source>
        <dbReference type="ARBA" id="ARBA00022694"/>
    </source>
</evidence>
<dbReference type="InterPro" id="IPR002738">
    <property type="entry name" value="RNase_P_p30"/>
</dbReference>
<dbReference type="InterPro" id="IPR016195">
    <property type="entry name" value="Pol/histidinol_Pase-like"/>
</dbReference>
<protein>
    <submittedName>
        <fullName evidence="4">Uncharacterized protein</fullName>
    </submittedName>
</protein>
<dbReference type="SUPFAM" id="SSF89550">
    <property type="entry name" value="PHP domain-like"/>
    <property type="match status" value="1"/>
</dbReference>
<reference evidence="4" key="2">
    <citation type="journal article" date="2023" name="Microbiol Resour">
        <title>Decontamination and Annotation of the Draft Genome Sequence of the Oomycete Lagenidium giganteum ARSEF 373.</title>
        <authorList>
            <person name="Morgan W.R."/>
            <person name="Tartar A."/>
        </authorList>
    </citation>
    <scope>NUCLEOTIDE SEQUENCE</scope>
    <source>
        <strain evidence="4">ARSEF 373</strain>
    </source>
</reference>
<dbReference type="GO" id="GO:0005655">
    <property type="term" value="C:nucleolar ribonuclease P complex"/>
    <property type="evidence" value="ECO:0007669"/>
    <property type="project" value="TreeGrafter"/>
</dbReference>
<evidence type="ECO:0000313" key="4">
    <source>
        <dbReference type="EMBL" id="DAZ98102.1"/>
    </source>
</evidence>
<dbReference type="GO" id="GO:0003723">
    <property type="term" value="F:RNA binding"/>
    <property type="evidence" value="ECO:0007669"/>
    <property type="project" value="TreeGrafter"/>
</dbReference>
<accession>A0AAV2YTU4</accession>
<dbReference type="PANTHER" id="PTHR13031">
    <property type="entry name" value="RIBONUCLEASE P SUBUNIT P30"/>
    <property type="match status" value="1"/>
</dbReference>
<dbReference type="Proteomes" id="UP001146120">
    <property type="component" value="Unassembled WGS sequence"/>
</dbReference>
<proteinExistence type="inferred from homology"/>
<evidence type="ECO:0000256" key="1">
    <source>
        <dbReference type="ARBA" id="ARBA00004123"/>
    </source>
</evidence>
<evidence type="ECO:0000313" key="5">
    <source>
        <dbReference type="Proteomes" id="UP001146120"/>
    </source>
</evidence>
<sequence>MIILGLTQTLDQGHWLALEAAREATTGTSVDELHEFLMVQVEELVQVHATVRELLEGALLAESGELQVSDLLFVSHCYRATLRMSGAGGGGGGGGTWWLRGLFTGGKGEEGTVVACFDGLLVLGGTMTLGYVDLNVAPQGRGVTQAELQRLGYRCVAINALFASDQKPKPARDLRDLPVTANEKTGKGSSKKAKMYTAMQPAALQIASGGAATEPVKRLRRVTLKIDDMGVAQSLGSNAALKDYDLIAVEAGTAKVFQFLCEQADIDIITFDVTNRLPFTLKRPWLDAAIKRQIFFEITYTPCLGDSAGRRYFFSNASNLVRVTGGRHLLLSSYASRDILLRSPYDVINLGILVGLTYGQAHDAISASCHAVIERAERRRGLRDVVVESCAEPMEQS</sequence>
<keyword evidence="5" id="KW-1185">Reference proteome</keyword>
<organism evidence="4 5">
    <name type="scientific">Lagenidium giganteum</name>
    <dbReference type="NCBI Taxonomy" id="4803"/>
    <lineage>
        <taxon>Eukaryota</taxon>
        <taxon>Sar</taxon>
        <taxon>Stramenopiles</taxon>
        <taxon>Oomycota</taxon>
        <taxon>Peronosporomycetes</taxon>
        <taxon>Pythiales</taxon>
        <taxon>Pythiaceae</taxon>
    </lineage>
</organism>
<reference evidence="4" key="1">
    <citation type="submission" date="2022-11" db="EMBL/GenBank/DDBJ databases">
        <authorList>
            <person name="Morgan W.R."/>
            <person name="Tartar A."/>
        </authorList>
    </citation>
    <scope>NUCLEOTIDE SEQUENCE</scope>
    <source>
        <strain evidence="4">ARSEF 373</strain>
    </source>
</reference>
<dbReference type="GO" id="GO:0008033">
    <property type="term" value="P:tRNA processing"/>
    <property type="evidence" value="ECO:0007669"/>
    <property type="project" value="UniProtKB-KW"/>
</dbReference>
<comment type="similarity">
    <text evidence="2">Belongs to the eukaryotic/archaeal RNase P protein component 3 family.</text>
</comment>
<dbReference type="EMBL" id="DAKRPA010000116">
    <property type="protein sequence ID" value="DAZ98102.1"/>
    <property type="molecule type" value="Genomic_DNA"/>
</dbReference>
<dbReference type="PANTHER" id="PTHR13031:SF0">
    <property type="entry name" value="RIBONUCLEASE P PROTEIN SUBUNIT P30"/>
    <property type="match status" value="1"/>
</dbReference>